<protein>
    <submittedName>
        <fullName evidence="2">Uncharacterized protein</fullName>
    </submittedName>
</protein>
<feature type="region of interest" description="Disordered" evidence="1">
    <location>
        <begin position="108"/>
        <end position="128"/>
    </location>
</feature>
<feature type="compositionally biased region" description="Polar residues" evidence="1">
    <location>
        <begin position="118"/>
        <end position="128"/>
    </location>
</feature>
<feature type="compositionally biased region" description="Polar residues" evidence="1">
    <location>
        <begin position="182"/>
        <end position="202"/>
    </location>
</feature>
<reference evidence="2" key="1">
    <citation type="submission" date="2020-05" db="EMBL/GenBank/DDBJ databases">
        <title>Mycena genomes resolve the evolution of fungal bioluminescence.</title>
        <authorList>
            <person name="Tsai I.J."/>
        </authorList>
    </citation>
    <scope>NUCLEOTIDE SEQUENCE</scope>
    <source>
        <strain evidence="2">160909Yilan</strain>
    </source>
</reference>
<feature type="compositionally biased region" description="Pro residues" evidence="1">
    <location>
        <begin position="42"/>
        <end position="51"/>
    </location>
</feature>
<feature type="region of interest" description="Disordered" evidence="1">
    <location>
        <begin position="251"/>
        <end position="285"/>
    </location>
</feature>
<dbReference type="EMBL" id="JACAZH010000002">
    <property type="protein sequence ID" value="KAF7374454.1"/>
    <property type="molecule type" value="Genomic_DNA"/>
</dbReference>
<name>A0A8H7DGD9_9AGAR</name>
<comment type="caution">
    <text evidence="2">The sequence shown here is derived from an EMBL/GenBank/DDBJ whole genome shotgun (WGS) entry which is preliminary data.</text>
</comment>
<proteinExistence type="predicted"/>
<feature type="region of interest" description="Disordered" evidence="1">
    <location>
        <begin position="182"/>
        <end position="209"/>
    </location>
</feature>
<gene>
    <name evidence="2" type="ORF">MSAN_00329500</name>
</gene>
<evidence type="ECO:0000313" key="2">
    <source>
        <dbReference type="EMBL" id="KAF7374454.1"/>
    </source>
</evidence>
<evidence type="ECO:0000256" key="1">
    <source>
        <dbReference type="SAM" id="MobiDB-lite"/>
    </source>
</evidence>
<accession>A0A8H7DGD9</accession>
<sequence>MSDSLWNCVSTYWAQDPKARPVMQIVAQNMIWPRPPEERPTKPSPYRPTPKTPYEVDPGFFDHFLSAGDPDIVDITVEGPPLALPGSQLSNSYSFGIRSNCFTGGYPILPSHPRTHTDTPQSRSRPQFNLQSHQLMGSAVEDALSPVALSIPSSPAHSGHDSHFPVPPWSGVRLLAPPIQTFGPQVQSSRDSDAPSNQSSPNPDWDSAVSLDFEGALSKQQDNSLHPPMLLPPVWDSNYLAPGMMYRNDDTASMFSSDDTSLDDSSPKTHTSNETERPESRLDKDFTEKLQQHGLPQSCPIDFDNNILNSISRTV</sequence>
<keyword evidence="3" id="KW-1185">Reference proteome</keyword>
<feature type="region of interest" description="Disordered" evidence="1">
    <location>
        <begin position="33"/>
        <end position="52"/>
    </location>
</feature>
<dbReference type="OrthoDB" id="3437960at2759"/>
<dbReference type="Proteomes" id="UP000623467">
    <property type="component" value="Unassembled WGS sequence"/>
</dbReference>
<evidence type="ECO:0000313" key="3">
    <source>
        <dbReference type="Proteomes" id="UP000623467"/>
    </source>
</evidence>
<organism evidence="2 3">
    <name type="scientific">Mycena sanguinolenta</name>
    <dbReference type="NCBI Taxonomy" id="230812"/>
    <lineage>
        <taxon>Eukaryota</taxon>
        <taxon>Fungi</taxon>
        <taxon>Dikarya</taxon>
        <taxon>Basidiomycota</taxon>
        <taxon>Agaricomycotina</taxon>
        <taxon>Agaricomycetes</taxon>
        <taxon>Agaricomycetidae</taxon>
        <taxon>Agaricales</taxon>
        <taxon>Marasmiineae</taxon>
        <taxon>Mycenaceae</taxon>
        <taxon>Mycena</taxon>
    </lineage>
</organism>
<feature type="compositionally biased region" description="Basic and acidic residues" evidence="1">
    <location>
        <begin position="265"/>
        <end position="285"/>
    </location>
</feature>
<dbReference type="AlphaFoldDB" id="A0A8H7DGD9"/>